<evidence type="ECO:0000256" key="1">
    <source>
        <dbReference type="SAM" id="MobiDB-lite"/>
    </source>
</evidence>
<name>A0A1G7S089_CHIFI</name>
<dbReference type="RefSeq" id="WP_089833414.1">
    <property type="nucleotide sequence ID" value="NZ_FNBN01000003.1"/>
</dbReference>
<feature type="transmembrane region" description="Helical" evidence="2">
    <location>
        <begin position="161"/>
        <end position="179"/>
    </location>
</feature>
<organism evidence="3 4">
    <name type="scientific">Chitinophaga filiformis</name>
    <name type="common">Myxococcus filiformis</name>
    <name type="synonym">Flexibacter filiformis</name>
    <dbReference type="NCBI Taxonomy" id="104663"/>
    <lineage>
        <taxon>Bacteria</taxon>
        <taxon>Pseudomonadati</taxon>
        <taxon>Bacteroidota</taxon>
        <taxon>Chitinophagia</taxon>
        <taxon>Chitinophagales</taxon>
        <taxon>Chitinophagaceae</taxon>
        <taxon>Chitinophaga</taxon>
    </lineage>
</organism>
<keyword evidence="2" id="KW-0472">Membrane</keyword>
<feature type="compositionally biased region" description="Gly residues" evidence="1">
    <location>
        <begin position="377"/>
        <end position="389"/>
    </location>
</feature>
<evidence type="ECO:0000313" key="4">
    <source>
        <dbReference type="Proteomes" id="UP000199045"/>
    </source>
</evidence>
<feature type="transmembrane region" description="Helical" evidence="2">
    <location>
        <begin position="257"/>
        <end position="275"/>
    </location>
</feature>
<feature type="transmembrane region" description="Helical" evidence="2">
    <location>
        <begin position="136"/>
        <end position="154"/>
    </location>
</feature>
<feature type="transmembrane region" description="Helical" evidence="2">
    <location>
        <begin position="112"/>
        <end position="130"/>
    </location>
</feature>
<dbReference type="OrthoDB" id="660047at2"/>
<feature type="transmembrane region" description="Helical" evidence="2">
    <location>
        <begin position="219"/>
        <end position="237"/>
    </location>
</feature>
<feature type="transmembrane region" description="Helical" evidence="2">
    <location>
        <begin position="308"/>
        <end position="327"/>
    </location>
</feature>
<gene>
    <name evidence="3" type="ORF">SAMN04488121_103687</name>
</gene>
<accession>A0A1G7S089</accession>
<evidence type="ECO:0000256" key="2">
    <source>
        <dbReference type="SAM" id="Phobius"/>
    </source>
</evidence>
<protein>
    <recommendedName>
        <fullName evidence="5">DUF2157 domain-containing protein</fullName>
    </recommendedName>
</protein>
<dbReference type="EMBL" id="FNBN01000003">
    <property type="protein sequence ID" value="SDG16445.1"/>
    <property type="molecule type" value="Genomic_DNA"/>
</dbReference>
<dbReference type="Proteomes" id="UP000199045">
    <property type="component" value="Unassembled WGS sequence"/>
</dbReference>
<feature type="transmembrane region" description="Helical" evidence="2">
    <location>
        <begin position="80"/>
        <end position="100"/>
    </location>
</feature>
<reference evidence="3 4" key="1">
    <citation type="submission" date="2016-10" db="EMBL/GenBank/DDBJ databases">
        <authorList>
            <person name="de Groot N.N."/>
        </authorList>
    </citation>
    <scope>NUCLEOTIDE SEQUENCE [LARGE SCALE GENOMIC DNA]</scope>
    <source>
        <strain evidence="3 4">DSM 527</strain>
    </source>
</reference>
<dbReference type="AlphaFoldDB" id="A0A1G7S089"/>
<evidence type="ECO:0000313" key="3">
    <source>
        <dbReference type="EMBL" id="SDG16445.1"/>
    </source>
</evidence>
<feature type="transmembrane region" description="Helical" evidence="2">
    <location>
        <begin position="282"/>
        <end position="302"/>
    </location>
</feature>
<evidence type="ECO:0008006" key="5">
    <source>
        <dbReference type="Google" id="ProtNLM"/>
    </source>
</evidence>
<proteinExistence type="predicted"/>
<sequence length="389" mass="42696">MIAYNSQSLDNLYVQEQAEMAKRVDCITAEEYNAIITAHPAVLYTPNPYMRVGIFILTAIILLFSFGFFCLLSMSGGESAFTFLCLLFGAGSYALAEYMVREKKHYKSGADAALIWGAGIFLLSALGIATDADAPVWVWSCVALMLSLFFVLRFADVSMSIVAHLSLLGLIFSGCEKLGSIAKLIIPFAIMLASAGVYFLSVKLIAVHTYRHYKKCLQMLQVCALITLYIAGNYFVVREVGNEMFHMDLHPGQDIPGGWLFWILTVMLPLIYIYAGIRKKDRILICTGLLLIAGIVYTIRYYHSVAPLEVAMTLGGLMMIGIAYALIRYLKTPRHGFTEASSDERHAMEALQIESLVIAQTMSHAATPRPDQFEFGAGSGGGGGASGDY</sequence>
<dbReference type="STRING" id="104663.SAMN04488121_103687"/>
<feature type="transmembrane region" description="Helical" evidence="2">
    <location>
        <begin position="52"/>
        <end position="74"/>
    </location>
</feature>
<feature type="region of interest" description="Disordered" evidence="1">
    <location>
        <begin position="368"/>
        <end position="389"/>
    </location>
</feature>
<feature type="transmembrane region" description="Helical" evidence="2">
    <location>
        <begin position="185"/>
        <end position="207"/>
    </location>
</feature>
<keyword evidence="2" id="KW-1133">Transmembrane helix</keyword>
<keyword evidence="2" id="KW-0812">Transmembrane</keyword>